<organism evidence="1 2">
    <name type="scientific">Lentilactobacillus hilgardii (strain ATCC 8290 / DSM 20176 / CCUG 30140 / JCM 1155 / KCTC 3500 / NBRC 15886 / NCIMB 8040 / NRRL B-1843 / 9)</name>
    <dbReference type="NCBI Taxonomy" id="1423757"/>
    <lineage>
        <taxon>Bacteria</taxon>
        <taxon>Bacillati</taxon>
        <taxon>Bacillota</taxon>
        <taxon>Bacilli</taxon>
        <taxon>Lactobacillales</taxon>
        <taxon>Lactobacillaceae</taxon>
        <taxon>Lentilactobacillus</taxon>
    </lineage>
</organism>
<dbReference type="EMBL" id="ACGP01000188">
    <property type="protein sequence ID" value="EEI23581.1"/>
    <property type="molecule type" value="Genomic_DNA"/>
</dbReference>
<dbReference type="HOGENOM" id="CLU_3271861_0_0_9"/>
<name>C0XM42_LENH9</name>
<gene>
    <name evidence="1" type="ORF">HMPREF0519_2303</name>
</gene>
<dbReference type="AlphaFoldDB" id="C0XM42"/>
<dbReference type="Proteomes" id="UP000003752">
    <property type="component" value="Unassembled WGS sequence"/>
</dbReference>
<keyword evidence="2" id="KW-1185">Reference proteome</keyword>
<accession>C0XM42</accession>
<comment type="caution">
    <text evidence="1">The sequence shown here is derived from an EMBL/GenBank/DDBJ whole genome shotgun (WGS) entry which is preliminary data.</text>
</comment>
<protein>
    <submittedName>
        <fullName evidence="1">Uncharacterized protein</fullName>
    </submittedName>
</protein>
<reference evidence="1 2" key="1">
    <citation type="submission" date="2009-01" db="EMBL/GenBank/DDBJ databases">
        <authorList>
            <person name="Qin X."/>
            <person name="Bachman B."/>
            <person name="Battles P."/>
            <person name="Bell A."/>
            <person name="Bess C."/>
            <person name="Bickham C."/>
            <person name="Chaboub L."/>
            <person name="Chen D."/>
            <person name="Coyle M."/>
            <person name="Deiros D.R."/>
            <person name="Dinh H."/>
            <person name="Forbes L."/>
            <person name="Fowler G."/>
            <person name="Francisco L."/>
            <person name="Fu Q."/>
            <person name="Gubbala S."/>
            <person name="Hale W."/>
            <person name="Han Y."/>
            <person name="Hemphill L."/>
            <person name="Highlander S.K."/>
            <person name="Hirani K."/>
            <person name="Hogues M."/>
            <person name="Jackson L."/>
            <person name="Jakkamsetti A."/>
            <person name="Javaid M."/>
            <person name="Jiang H."/>
            <person name="Korchina V."/>
            <person name="Kovar C."/>
            <person name="Lara F."/>
            <person name="Lee S."/>
            <person name="Mata R."/>
            <person name="Mathew T."/>
            <person name="Moen C."/>
            <person name="Morales K."/>
            <person name="Munidasa M."/>
            <person name="Nazareth L."/>
            <person name="Ngo R."/>
            <person name="Nguyen L."/>
            <person name="Okwuonu G."/>
            <person name="Ongeri F."/>
            <person name="Patil S."/>
            <person name="Petrosino J."/>
            <person name="Pham C."/>
            <person name="Pham P."/>
            <person name="Pu L.-L."/>
            <person name="Puazo M."/>
            <person name="Raj R."/>
            <person name="Reid J."/>
            <person name="Rouhana J."/>
            <person name="Saada N."/>
            <person name="Shang Y."/>
            <person name="Simmons D."/>
            <person name="Thornton R."/>
            <person name="Warren J."/>
            <person name="Weissenberger G."/>
            <person name="Zhang J."/>
            <person name="Zhang L."/>
            <person name="Zhou C."/>
            <person name="Zhu D."/>
            <person name="Muzny D."/>
            <person name="Worley K."/>
            <person name="Gibbs R."/>
        </authorList>
    </citation>
    <scope>NUCLEOTIDE SEQUENCE [LARGE SCALE GENOMIC DNA]</scope>
    <source>
        <strain evidence="2">ATCC 8290 / DSM 20176 / CCUG 30140 / JCM 1155 / KCTC 3500 / NBRC 15886 / NCIMB 8040 / NRRL B-1843 / 9</strain>
    </source>
</reference>
<sequence>MVNILKNLKRLFGNMLFQHKNRIHLGYGLLFVISHVGEQMP</sequence>
<proteinExistence type="predicted"/>
<evidence type="ECO:0000313" key="1">
    <source>
        <dbReference type="EMBL" id="EEI23581.1"/>
    </source>
</evidence>
<evidence type="ECO:0000313" key="2">
    <source>
        <dbReference type="Proteomes" id="UP000003752"/>
    </source>
</evidence>